<dbReference type="InterPro" id="IPR020783">
    <property type="entry name" value="Ribosomal_uL11_C"/>
</dbReference>
<accession>A0A2A6BK56</accession>
<keyword evidence="3" id="KW-0687">Ribonucleoprotein</keyword>
<dbReference type="GO" id="GO:0006412">
    <property type="term" value="P:translation"/>
    <property type="evidence" value="ECO:0000318"/>
    <property type="project" value="GO_Central"/>
</dbReference>
<evidence type="ECO:0000313" key="5">
    <source>
        <dbReference type="Proteomes" id="UP000005239"/>
    </source>
</evidence>
<dbReference type="PANTHER" id="PTHR11661:SF2">
    <property type="entry name" value="LARGE RIBOSOMAL SUBUNIT PROTEIN UL11"/>
    <property type="match status" value="1"/>
</dbReference>
<dbReference type="Pfam" id="PF00298">
    <property type="entry name" value="Ribosomal_L11"/>
    <property type="match status" value="1"/>
</dbReference>
<evidence type="ECO:0000256" key="3">
    <source>
        <dbReference type="ARBA" id="ARBA00023274"/>
    </source>
</evidence>
<dbReference type="SUPFAM" id="SSF46906">
    <property type="entry name" value="Ribosomal protein L11, C-terminal domain"/>
    <property type="match status" value="1"/>
</dbReference>
<dbReference type="GO" id="GO:0022625">
    <property type="term" value="C:cytosolic large ribosomal subunit"/>
    <property type="evidence" value="ECO:0000318"/>
    <property type="project" value="GO_Central"/>
</dbReference>
<dbReference type="SUPFAM" id="SSF54747">
    <property type="entry name" value="Ribosomal L11/L12e N-terminal domain"/>
    <property type="match status" value="1"/>
</dbReference>
<dbReference type="Pfam" id="PF03946">
    <property type="entry name" value="Ribosomal_L11_N"/>
    <property type="match status" value="1"/>
</dbReference>
<reference evidence="4" key="2">
    <citation type="submission" date="2022-06" db="UniProtKB">
        <authorList>
            <consortium name="EnsemblMetazoa"/>
        </authorList>
    </citation>
    <scope>IDENTIFICATION</scope>
    <source>
        <strain evidence="4">PS312</strain>
    </source>
</reference>
<dbReference type="Gene3D" id="1.10.10.250">
    <property type="entry name" value="Ribosomal protein L11, C-terminal domain"/>
    <property type="match status" value="1"/>
</dbReference>
<sequence length="83" mass="9250">MSPKKVGDDIAKATGDWKGLKVTCKLTIQNLKHNGNITFDALLKIARIMRPRSMAHKLEGTVLEILIRIKGKIKGGELEIRVE</sequence>
<dbReference type="InterPro" id="IPR036796">
    <property type="entry name" value="Ribosomal_uL11_N_sf"/>
</dbReference>
<dbReference type="GO" id="GO:0070180">
    <property type="term" value="F:large ribosomal subunit rRNA binding"/>
    <property type="evidence" value="ECO:0000318"/>
    <property type="project" value="GO_Central"/>
</dbReference>
<gene>
    <name evidence="4" type="primary">WBGene00272382</name>
</gene>
<comment type="similarity">
    <text evidence="1">Belongs to the universal ribosomal protein uL11 family.</text>
</comment>
<name>A0A2A6BK56_PRIPA</name>
<keyword evidence="2" id="KW-0689">Ribosomal protein</keyword>
<dbReference type="OrthoDB" id="1478556at2759"/>
<evidence type="ECO:0000256" key="2">
    <source>
        <dbReference type="ARBA" id="ARBA00022980"/>
    </source>
</evidence>
<dbReference type="InterPro" id="IPR020784">
    <property type="entry name" value="Ribosomal_uL11_N"/>
</dbReference>
<reference evidence="5" key="1">
    <citation type="journal article" date="2008" name="Nat. Genet.">
        <title>The Pristionchus pacificus genome provides a unique perspective on nematode lifestyle and parasitism.</title>
        <authorList>
            <person name="Dieterich C."/>
            <person name="Clifton S.W."/>
            <person name="Schuster L.N."/>
            <person name="Chinwalla A."/>
            <person name="Delehaunty K."/>
            <person name="Dinkelacker I."/>
            <person name="Fulton L."/>
            <person name="Fulton R."/>
            <person name="Godfrey J."/>
            <person name="Minx P."/>
            <person name="Mitreva M."/>
            <person name="Roeseler W."/>
            <person name="Tian H."/>
            <person name="Witte H."/>
            <person name="Yang S.P."/>
            <person name="Wilson R.K."/>
            <person name="Sommer R.J."/>
        </authorList>
    </citation>
    <scope>NUCLEOTIDE SEQUENCE [LARGE SCALE GENOMIC DNA]</scope>
    <source>
        <strain evidence="5">PS312</strain>
    </source>
</reference>
<accession>A0A8R1UJS6</accession>
<evidence type="ECO:0000313" key="4">
    <source>
        <dbReference type="EnsemblMetazoa" id="PPA34013.1"/>
    </source>
</evidence>
<protein>
    <submittedName>
        <fullName evidence="4">Ribosomal protein</fullName>
    </submittedName>
</protein>
<keyword evidence="5" id="KW-1185">Reference proteome</keyword>
<evidence type="ECO:0000256" key="1">
    <source>
        <dbReference type="ARBA" id="ARBA00010537"/>
    </source>
</evidence>
<dbReference type="AlphaFoldDB" id="A0A2A6BK56"/>
<dbReference type="FunFam" id="1.10.10.250:FF:000016">
    <property type="entry name" value="Uncharacterized protein"/>
    <property type="match status" value="1"/>
</dbReference>
<dbReference type="InterPro" id="IPR000911">
    <property type="entry name" value="Ribosomal_uL11"/>
</dbReference>
<dbReference type="EnsemblMetazoa" id="PPA34013.1">
    <property type="protein sequence ID" value="PPA34013.1"/>
    <property type="gene ID" value="WBGene00272382"/>
</dbReference>
<proteinExistence type="inferred from homology"/>
<dbReference type="Proteomes" id="UP000005239">
    <property type="component" value="Unassembled WGS sequence"/>
</dbReference>
<dbReference type="PANTHER" id="PTHR11661">
    <property type="entry name" value="60S RIBOSOMAL PROTEIN L12"/>
    <property type="match status" value="1"/>
</dbReference>
<organism evidence="4 5">
    <name type="scientific">Pristionchus pacificus</name>
    <name type="common">Parasitic nematode worm</name>
    <dbReference type="NCBI Taxonomy" id="54126"/>
    <lineage>
        <taxon>Eukaryota</taxon>
        <taxon>Metazoa</taxon>
        <taxon>Ecdysozoa</taxon>
        <taxon>Nematoda</taxon>
        <taxon>Chromadorea</taxon>
        <taxon>Rhabditida</taxon>
        <taxon>Rhabditina</taxon>
        <taxon>Diplogasteromorpha</taxon>
        <taxon>Diplogasteroidea</taxon>
        <taxon>Neodiplogasteridae</taxon>
        <taxon>Pristionchus</taxon>
    </lineage>
</organism>
<dbReference type="GO" id="GO:0003735">
    <property type="term" value="F:structural constituent of ribosome"/>
    <property type="evidence" value="ECO:0000318"/>
    <property type="project" value="GO_Central"/>
</dbReference>
<dbReference type="InterPro" id="IPR036769">
    <property type="entry name" value="Ribosomal_uL11_C_sf"/>
</dbReference>